<dbReference type="SUPFAM" id="SSF158997">
    <property type="entry name" value="Trm112p-like"/>
    <property type="match status" value="1"/>
</dbReference>
<reference evidence="7" key="1">
    <citation type="submission" date="2025-08" db="UniProtKB">
        <authorList>
            <consortium name="Ensembl"/>
        </authorList>
    </citation>
    <scope>IDENTIFICATION</scope>
</reference>
<protein>
    <recommendedName>
        <fullName evidence="5">Protein preY, mitochondrial</fullName>
    </recommendedName>
</protein>
<sequence>MSLARECCLLSVPLTSSPSFLIKLESVQRSYTANYPDLTWNHSTFRNTPGARLRGAGGGAVPLGAGRAAEAAAMLRGPALLLSLRLRGAAPAGPGHHRHCHRQQEQQRSSGSGSGPDSGSGSARPQPLEPSLLRFLVCPLSKRPLRYEESTNELINEELGIAYPIIDGIPNMVPEAARRTHTKAPAEGSEQP</sequence>
<evidence type="ECO:0000256" key="4">
    <source>
        <dbReference type="ARBA" id="ARBA00038479"/>
    </source>
</evidence>
<dbReference type="AlphaFoldDB" id="A0A8C5JAH4"/>
<evidence type="ECO:0000256" key="3">
    <source>
        <dbReference type="ARBA" id="ARBA00023128"/>
    </source>
</evidence>
<dbReference type="PANTHER" id="PTHR33505">
    <property type="entry name" value="ZGC:162634"/>
    <property type="match status" value="1"/>
</dbReference>
<evidence type="ECO:0000256" key="5">
    <source>
        <dbReference type="ARBA" id="ARBA00040939"/>
    </source>
</evidence>
<reference evidence="7" key="2">
    <citation type="submission" date="2025-09" db="UniProtKB">
        <authorList>
            <consortium name="Ensembl"/>
        </authorList>
    </citation>
    <scope>IDENTIFICATION</scope>
</reference>
<dbReference type="PANTHER" id="PTHR33505:SF4">
    <property type="entry name" value="PROTEIN PREY, MITOCHONDRIAL"/>
    <property type="match status" value="1"/>
</dbReference>
<evidence type="ECO:0000313" key="8">
    <source>
        <dbReference type="Proteomes" id="UP000694408"/>
    </source>
</evidence>
<keyword evidence="2" id="KW-0809">Transit peptide</keyword>
<name>A0A8C5JAH4_JUNHY</name>
<accession>A0A8C5JAH4</accession>
<dbReference type="FunFam" id="2.20.25.10:FF:000017">
    <property type="entry name" value="protein preY, mitochondrial"/>
    <property type="match status" value="1"/>
</dbReference>
<comment type="similarity">
    <text evidence="4">Belongs to the PREY family.</text>
</comment>
<dbReference type="HAMAP" id="MF_01187">
    <property type="entry name" value="UPF0434"/>
    <property type="match status" value="1"/>
</dbReference>
<dbReference type="InterPro" id="IPR005651">
    <property type="entry name" value="Trm112-like"/>
</dbReference>
<evidence type="ECO:0000256" key="6">
    <source>
        <dbReference type="SAM" id="MobiDB-lite"/>
    </source>
</evidence>
<dbReference type="GO" id="GO:0005739">
    <property type="term" value="C:mitochondrion"/>
    <property type="evidence" value="ECO:0007669"/>
    <property type="project" value="UniProtKB-SubCell"/>
</dbReference>
<dbReference type="Pfam" id="PF03966">
    <property type="entry name" value="Trm112p"/>
    <property type="match status" value="1"/>
</dbReference>
<organism evidence="7 8">
    <name type="scientific">Junco hyemalis</name>
    <name type="common">Dark-eyed junco</name>
    <dbReference type="NCBI Taxonomy" id="40217"/>
    <lineage>
        <taxon>Eukaryota</taxon>
        <taxon>Metazoa</taxon>
        <taxon>Chordata</taxon>
        <taxon>Craniata</taxon>
        <taxon>Vertebrata</taxon>
        <taxon>Euteleostomi</taxon>
        <taxon>Archelosauria</taxon>
        <taxon>Archosauria</taxon>
        <taxon>Dinosauria</taxon>
        <taxon>Saurischia</taxon>
        <taxon>Theropoda</taxon>
        <taxon>Coelurosauria</taxon>
        <taxon>Aves</taxon>
        <taxon>Neognathae</taxon>
        <taxon>Neoaves</taxon>
        <taxon>Telluraves</taxon>
        <taxon>Australaves</taxon>
        <taxon>Passeriformes</taxon>
        <taxon>Passerellidae</taxon>
        <taxon>Junco</taxon>
    </lineage>
</organism>
<keyword evidence="3" id="KW-0496">Mitochondrion</keyword>
<comment type="subcellular location">
    <subcellularLocation>
        <location evidence="1">Mitochondrion</location>
    </subcellularLocation>
</comment>
<keyword evidence="8" id="KW-1185">Reference proteome</keyword>
<dbReference type="Ensembl" id="ENSJHYT00000018372.1">
    <property type="protein sequence ID" value="ENSJHYP00000015220.1"/>
    <property type="gene ID" value="ENSJHYG00000011728.1"/>
</dbReference>
<evidence type="ECO:0000313" key="7">
    <source>
        <dbReference type="Ensembl" id="ENSJHYP00000015220.1"/>
    </source>
</evidence>
<dbReference type="OMA" id="AHGRHCH"/>
<dbReference type="Proteomes" id="UP000694408">
    <property type="component" value="Unplaced"/>
</dbReference>
<feature type="region of interest" description="Disordered" evidence="6">
    <location>
        <begin position="90"/>
        <end position="128"/>
    </location>
</feature>
<proteinExistence type="inferred from homology"/>
<dbReference type="Gene3D" id="2.20.25.10">
    <property type="match status" value="1"/>
</dbReference>
<evidence type="ECO:0000256" key="2">
    <source>
        <dbReference type="ARBA" id="ARBA00022946"/>
    </source>
</evidence>
<evidence type="ECO:0000256" key="1">
    <source>
        <dbReference type="ARBA" id="ARBA00004173"/>
    </source>
</evidence>